<protein>
    <submittedName>
        <fullName evidence="10">L,D-transpeptidase family protein</fullName>
    </submittedName>
</protein>
<evidence type="ECO:0000256" key="5">
    <source>
        <dbReference type="ARBA" id="ARBA00022984"/>
    </source>
</evidence>
<comment type="similarity">
    <text evidence="2">Belongs to the YkuD family.</text>
</comment>
<comment type="caution">
    <text evidence="10">The sequence shown here is derived from an EMBL/GenBank/DDBJ whole genome shotgun (WGS) entry which is preliminary data.</text>
</comment>
<dbReference type="EMBL" id="JAPFRD010000011">
    <property type="protein sequence ID" value="MCW8109365.1"/>
    <property type="molecule type" value="Genomic_DNA"/>
</dbReference>
<evidence type="ECO:0000256" key="7">
    <source>
        <dbReference type="PROSITE-ProRule" id="PRU01373"/>
    </source>
</evidence>
<gene>
    <name evidence="10" type="ORF">OPS25_12720</name>
</gene>
<evidence type="ECO:0000256" key="3">
    <source>
        <dbReference type="ARBA" id="ARBA00022679"/>
    </source>
</evidence>
<dbReference type="InterPro" id="IPR036366">
    <property type="entry name" value="PGBDSf"/>
</dbReference>
<dbReference type="SUPFAM" id="SSF47090">
    <property type="entry name" value="PGBD-like"/>
    <property type="match status" value="1"/>
</dbReference>
<keyword evidence="5 7" id="KW-0573">Peptidoglycan synthesis</keyword>
<evidence type="ECO:0000256" key="4">
    <source>
        <dbReference type="ARBA" id="ARBA00022960"/>
    </source>
</evidence>
<reference evidence="10" key="1">
    <citation type="submission" date="2022-11" db="EMBL/GenBank/DDBJ databases">
        <title>Alteromonas sp. nov., isolated from sea water of the Qingdao.</title>
        <authorList>
            <person name="Wang Q."/>
        </authorList>
    </citation>
    <scope>NUCLEOTIDE SEQUENCE</scope>
    <source>
        <strain evidence="10">ASW11-7</strain>
    </source>
</reference>
<feature type="signal peptide" evidence="8">
    <location>
        <begin position="1"/>
        <end position="20"/>
    </location>
</feature>
<evidence type="ECO:0000259" key="9">
    <source>
        <dbReference type="PROSITE" id="PS52029"/>
    </source>
</evidence>
<keyword evidence="11" id="KW-1185">Reference proteome</keyword>
<keyword evidence="4 7" id="KW-0133">Cell shape</keyword>
<dbReference type="Pfam" id="PF01471">
    <property type="entry name" value="PG_binding_1"/>
    <property type="match status" value="1"/>
</dbReference>
<dbReference type="PROSITE" id="PS52029">
    <property type="entry name" value="LD_TPASE"/>
    <property type="match status" value="1"/>
</dbReference>
<evidence type="ECO:0000313" key="11">
    <source>
        <dbReference type="Proteomes" id="UP001142810"/>
    </source>
</evidence>
<comment type="pathway">
    <text evidence="1 7">Cell wall biogenesis; peptidoglycan biosynthesis.</text>
</comment>
<feature type="chain" id="PRO_5046513201" evidence="8">
    <location>
        <begin position="21"/>
        <end position="471"/>
    </location>
</feature>
<dbReference type="Gene3D" id="2.40.440.10">
    <property type="entry name" value="L,D-transpeptidase catalytic domain-like"/>
    <property type="match status" value="1"/>
</dbReference>
<evidence type="ECO:0000256" key="2">
    <source>
        <dbReference type="ARBA" id="ARBA00005992"/>
    </source>
</evidence>
<organism evidence="10 11">
    <name type="scientific">Alteromonas aquimaris</name>
    <dbReference type="NCBI Taxonomy" id="2998417"/>
    <lineage>
        <taxon>Bacteria</taxon>
        <taxon>Pseudomonadati</taxon>
        <taxon>Pseudomonadota</taxon>
        <taxon>Gammaproteobacteria</taxon>
        <taxon>Alteromonadales</taxon>
        <taxon>Alteromonadaceae</taxon>
        <taxon>Alteromonas/Salinimonas group</taxon>
        <taxon>Alteromonas</taxon>
    </lineage>
</organism>
<dbReference type="InterPro" id="IPR052905">
    <property type="entry name" value="LD-transpeptidase_YkuD-like"/>
</dbReference>
<evidence type="ECO:0000256" key="1">
    <source>
        <dbReference type="ARBA" id="ARBA00004752"/>
    </source>
</evidence>
<evidence type="ECO:0000256" key="8">
    <source>
        <dbReference type="SAM" id="SignalP"/>
    </source>
</evidence>
<accession>A0ABT3PA14</accession>
<evidence type="ECO:0000313" key="10">
    <source>
        <dbReference type="EMBL" id="MCW8109365.1"/>
    </source>
</evidence>
<feature type="domain" description="L,D-TPase catalytic" evidence="9">
    <location>
        <begin position="242"/>
        <end position="419"/>
    </location>
</feature>
<keyword evidence="3" id="KW-0808">Transferase</keyword>
<dbReference type="CDD" id="cd16913">
    <property type="entry name" value="YkuD_like"/>
    <property type="match status" value="1"/>
</dbReference>
<dbReference type="RefSeq" id="WP_265618119.1">
    <property type="nucleotide sequence ID" value="NZ_JAPFRD010000011.1"/>
</dbReference>
<dbReference type="InterPro" id="IPR005490">
    <property type="entry name" value="LD_TPept_cat_dom"/>
</dbReference>
<dbReference type="InterPro" id="IPR036365">
    <property type="entry name" value="PGBD-like_sf"/>
</dbReference>
<dbReference type="PANTHER" id="PTHR41533">
    <property type="entry name" value="L,D-TRANSPEPTIDASE HI_1667-RELATED"/>
    <property type="match status" value="1"/>
</dbReference>
<dbReference type="PANTHER" id="PTHR41533:SF1">
    <property type="entry name" value="L,D-TRANSPEPTIDASE YCBB-RELATED"/>
    <property type="match status" value="1"/>
</dbReference>
<dbReference type="Proteomes" id="UP001142810">
    <property type="component" value="Unassembled WGS sequence"/>
</dbReference>
<dbReference type="Gene3D" id="1.10.101.10">
    <property type="entry name" value="PGBD-like superfamily/PGBD"/>
    <property type="match status" value="1"/>
</dbReference>
<feature type="active site" description="Nucleophile" evidence="7">
    <location>
        <position position="394"/>
    </location>
</feature>
<feature type="active site" description="Proton donor/acceptor" evidence="7">
    <location>
        <position position="375"/>
    </location>
</feature>
<evidence type="ECO:0000256" key="6">
    <source>
        <dbReference type="ARBA" id="ARBA00023316"/>
    </source>
</evidence>
<dbReference type="Pfam" id="PF03734">
    <property type="entry name" value="YkuD"/>
    <property type="match status" value="1"/>
</dbReference>
<keyword evidence="8" id="KW-0732">Signal</keyword>
<proteinExistence type="inferred from homology"/>
<dbReference type="InterPro" id="IPR002477">
    <property type="entry name" value="Peptidoglycan-bd-like"/>
</dbReference>
<keyword evidence="6 7" id="KW-0961">Cell wall biogenesis/degradation</keyword>
<name>A0ABT3PA14_9ALTE</name>
<dbReference type="SUPFAM" id="SSF141523">
    <property type="entry name" value="L,D-transpeptidase catalytic domain-like"/>
    <property type="match status" value="1"/>
</dbReference>
<sequence length="471" mass="54133">MRGRSLLCGCLLWFSGHGLAEPFTFTHKNLWFVDNQLTNSAVELVSLLADLGYLDSAELSADQLAQQDKTATLLTKALIEISAVAINHQLLQPALSEEQIQQAFWEQRLAALIDAQLPKFAQVSQLRQHIARMRTLSYQPWPKLDPQFMPRLGQRHKEVNKLVFMLRQLGDFTSSYQPAYYDFSPAVVTALKRFQRRHQLVASGKIDAATRTMLTRSPAQRLRLLQLNLQRWLSLPSHPPAHYIMVNIPAYRLSYHHHQREQLSMPVIVGHPTTPTPIMLTQIDSVTANPVWRPPASIINKELQRQLTDYPLRLSSQRFYWRSRTNRDDVMPLNQRTLPLAQQLRDYRLEQGPGEANALGRWRFNIANNQAIYLHDTPVKHLFDHSQRALSHGCIRLLEADKLAETLLSSFAQRPVSATRTVKLPAPLAVYINYQTVRAERDQLVWYPDIYQLDATQLGTSFTQAMDKKRI</sequence>
<dbReference type="InterPro" id="IPR038063">
    <property type="entry name" value="Transpep_catalytic_dom"/>
</dbReference>